<keyword evidence="3" id="KW-0347">Helicase</keyword>
<dbReference type="Pfam" id="PF00271">
    <property type="entry name" value="Helicase_C"/>
    <property type="match status" value="1"/>
</dbReference>
<dbReference type="PROSITE" id="PS51194">
    <property type="entry name" value="HELICASE_CTER"/>
    <property type="match status" value="1"/>
</dbReference>
<feature type="domain" description="Helicase C-terminal" evidence="7">
    <location>
        <begin position="1217"/>
        <end position="1385"/>
    </location>
</feature>
<evidence type="ECO:0000256" key="1">
    <source>
        <dbReference type="ARBA" id="ARBA00022741"/>
    </source>
</evidence>
<gene>
    <name evidence="8" type="ORF">C1645_877420</name>
</gene>
<accession>A0A397SX77</accession>
<dbReference type="InterPro" id="IPR027417">
    <property type="entry name" value="P-loop_NTPase"/>
</dbReference>
<feature type="domain" description="Helicase ATP-binding" evidence="6">
    <location>
        <begin position="781"/>
        <end position="949"/>
    </location>
</feature>
<dbReference type="GO" id="GO:0016787">
    <property type="term" value="F:hydrolase activity"/>
    <property type="evidence" value="ECO:0007669"/>
    <property type="project" value="UniProtKB-KW"/>
</dbReference>
<reference evidence="8 9" key="1">
    <citation type="submission" date="2018-06" db="EMBL/GenBank/DDBJ databases">
        <title>Comparative genomics reveals the genomic features of Rhizophagus irregularis, R. cerebriforme, R. diaphanum and Gigaspora rosea, and their symbiotic lifestyle signature.</title>
        <authorList>
            <person name="Morin E."/>
            <person name="San Clemente H."/>
            <person name="Chen E.C.H."/>
            <person name="De La Providencia I."/>
            <person name="Hainaut M."/>
            <person name="Kuo A."/>
            <person name="Kohler A."/>
            <person name="Murat C."/>
            <person name="Tang N."/>
            <person name="Roy S."/>
            <person name="Loubradou J."/>
            <person name="Henrissat B."/>
            <person name="Grigoriev I.V."/>
            <person name="Corradi N."/>
            <person name="Roux C."/>
            <person name="Martin F.M."/>
        </authorList>
    </citation>
    <scope>NUCLEOTIDE SEQUENCE [LARGE SCALE GENOMIC DNA]</scope>
    <source>
        <strain evidence="8 9">DAOM 227022</strain>
    </source>
</reference>
<dbReference type="GO" id="GO:0005524">
    <property type="term" value="F:ATP binding"/>
    <property type="evidence" value="ECO:0007669"/>
    <property type="project" value="UniProtKB-KW"/>
</dbReference>
<feature type="region of interest" description="Disordered" evidence="5">
    <location>
        <begin position="1168"/>
        <end position="1200"/>
    </location>
</feature>
<dbReference type="Gene3D" id="3.40.50.300">
    <property type="entry name" value="P-loop containing nucleotide triphosphate hydrolases"/>
    <property type="match status" value="2"/>
</dbReference>
<proteinExistence type="predicted"/>
<dbReference type="STRING" id="658196.A0A397SX77"/>
<evidence type="ECO:0000256" key="4">
    <source>
        <dbReference type="ARBA" id="ARBA00022840"/>
    </source>
</evidence>
<evidence type="ECO:0000256" key="2">
    <source>
        <dbReference type="ARBA" id="ARBA00022801"/>
    </source>
</evidence>
<name>A0A397SX77_9GLOM</name>
<keyword evidence="9" id="KW-1185">Reference proteome</keyword>
<dbReference type="EMBL" id="QKYT01000264">
    <property type="protein sequence ID" value="RIA88407.1"/>
    <property type="molecule type" value="Genomic_DNA"/>
</dbReference>
<dbReference type="InterPro" id="IPR059032">
    <property type="entry name" value="WHD_DDX60"/>
</dbReference>
<dbReference type="Pfam" id="PF00270">
    <property type="entry name" value="DEAD"/>
    <property type="match status" value="1"/>
</dbReference>
<keyword evidence="2" id="KW-0378">Hydrolase</keyword>
<dbReference type="InterPro" id="IPR011545">
    <property type="entry name" value="DEAD/DEAH_box_helicase_dom"/>
</dbReference>
<evidence type="ECO:0008006" key="10">
    <source>
        <dbReference type="Google" id="ProtNLM"/>
    </source>
</evidence>
<dbReference type="GO" id="GO:0003676">
    <property type="term" value="F:nucleic acid binding"/>
    <property type="evidence" value="ECO:0007669"/>
    <property type="project" value="InterPro"/>
</dbReference>
<dbReference type="Pfam" id="PF23002">
    <property type="entry name" value="PIN-like_DDX60"/>
    <property type="match status" value="1"/>
</dbReference>
<dbReference type="PANTHER" id="PTHR44533:SF4">
    <property type="entry name" value="DEAD_H RNA HELICASE, PUTATIVE-RELATED"/>
    <property type="match status" value="1"/>
</dbReference>
<dbReference type="OrthoDB" id="2320933at2759"/>
<dbReference type="Pfam" id="PF26076">
    <property type="entry name" value="WHD_DDX60"/>
    <property type="match status" value="1"/>
</dbReference>
<dbReference type="SMART" id="SM00490">
    <property type="entry name" value="HELICc"/>
    <property type="match status" value="1"/>
</dbReference>
<keyword evidence="1" id="KW-0547">Nucleotide-binding</keyword>
<evidence type="ECO:0000259" key="7">
    <source>
        <dbReference type="PROSITE" id="PS51194"/>
    </source>
</evidence>
<sequence>MNKEDNKNESWLNEWYRKCPNKYIDLVGDFGGSELFVMDGDSLLFKFLYDPETDFLDFGQPISGGPFLALTFLFENFLKKLEERKCVFHVVFFDVHKSLWNNRPKLRIAREVIVDHLKSNTAIQVFEFKNWWTNEWREYLDERQPLFILTGDGSTEHLEIKEIDNNNEEKGVRSISGIATGNSLRMTIVLRAFMFFSLHNMDIPIALLPGMEFRDSRAYAFVVERGGNSNIEAQEKLEDIKLLTIKAFEVYDEESNWLKSSVEDFKLSSSSENFLNSQECLNVWSNGGKRIALIILSLTGVLCNNDKPDFKYLAKLFLFHVILLEHFPLKLRSAPPLSNDFDGSTIELFLQNFYAYCAKVYVDGILPNNFQELNSNLYDLIDTRLFASLIQCRHEGVLNFNVHLNEIKQQFDACWKLLNQFCKCNGLISLNIDNDEIFREKFQINIDSQSSSVHNKAAKLLPFKHEFFEEYFGDLNLKIPEDSNIKIDEGNYGLIGNVYYDDNTHWHSTKPIKYSDKLDIVHNNKHKTSWELRGYQKHVGYLERYAASLNGTQGYSAQSIIVEKSKAKSPAKKTSNCAALKTRKKIEQEKQRKSLDASEQYLNNVLKEISKNNIKDSINSLDIKLDEKKDKIKHPFTKFRGQFKKLELLVELWAEHSKQCKTSSMRSDWIIPKDILHQVFYIVHNFSKYLDDERKRNLIEVLNRLNFINCKNRIENINTVSNENLPSFNFNLPKNSIDLSVGISDARFQMLYAGHLMDRNTNSVDDRRVQFKPDEWQAKVLDVIDKDESALICCPTSSGKTFISFYAMEKVLRESDDGILVYVAPTKALVNQVTAEIYGRFQKKYKHGNKTTWGIYTREYRENHDKCQILVTVPQILEILVLSPQRVSWARNIKRIIFDEVHMIGLDGEEHYDRLLLLSKSSPILALSATIGNPETFHQWMAKSKEVHGRPMRLIKTTKRFSDLQQYVYLPKFPFDSLLKTTVNPREEQRQSNSIVPINPIFSLSTIILKEHGLPSDMKLVPSQCVQLWDVMKRHVGDNPPNGFDNLDPDVYFRDIGYIVKDDADRYEQELKQAFTNYARDKSLNGIIKSTIEELGTDIKNGFKGLESTANGLDIYGDEFLKEGIVPLLCELSAQDKLPAILFHFNRERCVELALHVLEQLELAENKKRADDPEYQAKKKEAISQEKAREKELKRKRDSKTKDDIFQSEFHSELEGSIPKIFDWEAHDPDFTFVNPKNQVTSEDFKEITEPARQKMGSNSKLLIALERGIGVHHSGLPKKYLSAVEILFRRRHLRVIIATGSLALGINMPCKTVVFVGDSIFLTALQYRQMSGRSGRRGFDPIGHVIFFGIPLTKIKRLLMSELPSLSGHFPLTTTLVLRSFNLLNQCKAKNAIDYNYAKNAIKGLFGESFFCLDKEYLSEQIKHHLRFSIEYLMRENLIDQKGNLINLSAMVSHLYYAEPSNFAFSVLFKHGVFHRICSKLKTNLHEEVMNELILILSYLFNRVRLRKISKELCEKNLCEDKKYPSKIILPPLPKDVNEILTNHNERVLNIYTDYVITFANNNYSKLGSDNILPLSAITIPPKPIDQDLLHEDPIISKLESIATSFVARSPFIAMCSSLGDTFVNLEDLTSHIHSGIFLDFHSIPFIKIDENINAYILDFFTHGQEKALVEANGLKRGEVWQDLRDFRLILLSVVSSLKIRVEELSKNSELEKHLIDEELLVYKGFEMVLERFNEKYKRRN</sequence>
<evidence type="ECO:0000259" key="6">
    <source>
        <dbReference type="PROSITE" id="PS51192"/>
    </source>
</evidence>
<evidence type="ECO:0000256" key="3">
    <source>
        <dbReference type="ARBA" id="ARBA00022806"/>
    </source>
</evidence>
<evidence type="ECO:0000313" key="9">
    <source>
        <dbReference type="Proteomes" id="UP000265703"/>
    </source>
</evidence>
<dbReference type="SUPFAM" id="SSF52540">
    <property type="entry name" value="P-loop containing nucleoside triphosphate hydrolases"/>
    <property type="match status" value="1"/>
</dbReference>
<dbReference type="FunFam" id="3.40.50.300:FF:001039">
    <property type="entry name" value="ATP-dependent RNA helicase DDX60"/>
    <property type="match status" value="1"/>
</dbReference>
<dbReference type="SMART" id="SM00487">
    <property type="entry name" value="DEXDc"/>
    <property type="match status" value="1"/>
</dbReference>
<protein>
    <recommendedName>
        <fullName evidence="10">P-loop containing nucleoside triphosphate hydrolase protein</fullName>
    </recommendedName>
</protein>
<dbReference type="InterPro" id="IPR052431">
    <property type="entry name" value="SKI2_subfamily_helicases"/>
</dbReference>
<dbReference type="Proteomes" id="UP000265703">
    <property type="component" value="Unassembled WGS sequence"/>
</dbReference>
<dbReference type="GO" id="GO:0004386">
    <property type="term" value="F:helicase activity"/>
    <property type="evidence" value="ECO:0007669"/>
    <property type="project" value="UniProtKB-KW"/>
</dbReference>
<organism evidence="8 9">
    <name type="scientific">Glomus cerebriforme</name>
    <dbReference type="NCBI Taxonomy" id="658196"/>
    <lineage>
        <taxon>Eukaryota</taxon>
        <taxon>Fungi</taxon>
        <taxon>Fungi incertae sedis</taxon>
        <taxon>Mucoromycota</taxon>
        <taxon>Glomeromycotina</taxon>
        <taxon>Glomeromycetes</taxon>
        <taxon>Glomerales</taxon>
        <taxon>Glomeraceae</taxon>
        <taxon>Glomus</taxon>
    </lineage>
</organism>
<dbReference type="PROSITE" id="PS51192">
    <property type="entry name" value="HELICASE_ATP_BIND_1"/>
    <property type="match status" value="1"/>
</dbReference>
<dbReference type="InterPro" id="IPR055124">
    <property type="entry name" value="PIN-like_DDX60"/>
</dbReference>
<keyword evidence="4" id="KW-0067">ATP-binding</keyword>
<dbReference type="InterPro" id="IPR014001">
    <property type="entry name" value="Helicase_ATP-bd"/>
</dbReference>
<evidence type="ECO:0000256" key="5">
    <source>
        <dbReference type="SAM" id="MobiDB-lite"/>
    </source>
</evidence>
<comment type="caution">
    <text evidence="8">The sequence shown here is derived from an EMBL/GenBank/DDBJ whole genome shotgun (WGS) entry which is preliminary data.</text>
</comment>
<dbReference type="PANTHER" id="PTHR44533">
    <property type="entry name" value="DEAD/H RNA HELICASE, PUTATIVE-RELATED"/>
    <property type="match status" value="1"/>
</dbReference>
<dbReference type="InterPro" id="IPR001650">
    <property type="entry name" value="Helicase_C-like"/>
</dbReference>
<dbReference type="GO" id="GO:0005737">
    <property type="term" value="C:cytoplasm"/>
    <property type="evidence" value="ECO:0007669"/>
    <property type="project" value="TreeGrafter"/>
</dbReference>
<evidence type="ECO:0000313" key="8">
    <source>
        <dbReference type="EMBL" id="RIA88407.1"/>
    </source>
</evidence>